<organism evidence="2 3">
    <name type="scientific">Helicobacter japonicus</name>
    <dbReference type="NCBI Taxonomy" id="425400"/>
    <lineage>
        <taxon>Bacteria</taxon>
        <taxon>Pseudomonadati</taxon>
        <taxon>Campylobacterota</taxon>
        <taxon>Epsilonproteobacteria</taxon>
        <taxon>Campylobacterales</taxon>
        <taxon>Helicobacteraceae</taxon>
        <taxon>Helicobacter</taxon>
    </lineage>
</organism>
<keyword evidence="1" id="KW-0472">Membrane</keyword>
<gene>
    <name evidence="2" type="ORF">LS65_005920</name>
</gene>
<evidence type="ECO:0000256" key="1">
    <source>
        <dbReference type="SAM" id="Phobius"/>
    </source>
</evidence>
<evidence type="ECO:0000313" key="3">
    <source>
        <dbReference type="Proteomes" id="UP000029707"/>
    </source>
</evidence>
<reference evidence="2 3" key="1">
    <citation type="journal article" date="2014" name="Genome Announc.">
        <title>Draft genome sequences of eight enterohepatic helicobacter species isolated from both laboratory and wild rodents.</title>
        <authorList>
            <person name="Sheh A."/>
            <person name="Shen Z."/>
            <person name="Fox J.G."/>
        </authorList>
    </citation>
    <scope>NUCLEOTIDE SEQUENCE [LARGE SCALE GENOMIC DNA]</scope>
    <source>
        <strain evidence="2 3">MIT 01-6451</strain>
    </source>
</reference>
<dbReference type="AlphaFoldDB" id="A0A4U8TMG8"/>
<keyword evidence="3" id="KW-1185">Reference proteome</keyword>
<proteinExistence type="predicted"/>
<feature type="transmembrane region" description="Helical" evidence="1">
    <location>
        <begin position="26"/>
        <end position="45"/>
    </location>
</feature>
<dbReference type="EMBL" id="JRMQ02000007">
    <property type="protein sequence ID" value="TLE01494.1"/>
    <property type="molecule type" value="Genomic_DNA"/>
</dbReference>
<dbReference type="RefSeq" id="WP_052061003.1">
    <property type="nucleotide sequence ID" value="NZ_CAJUDB010000007.1"/>
</dbReference>
<keyword evidence="1" id="KW-0812">Transmembrane</keyword>
<accession>A0A4U8TMG8</accession>
<sequence length="212" mass="25219">MNKKQDIRYDEFGEEILYEIRHNLSWWDSLVFGTMFLFGIIIVYAGIEDFVLERIDIVFFITLMLFGIPFVFLSLFQLLYAHKNRIYITNQGIGFERRNWFRMQKGFFKFGEVGFRLVLLSTGLCPVSPPSMITIFPLGNIKSKYVPFWQLKSYCHIFLTFWNGYVSPKLYNEITEQCYLHDFLIKKTKEALESQGIDTNSLPYDLEKQFHM</sequence>
<name>A0A4U8TMG8_9HELI</name>
<dbReference type="Proteomes" id="UP000029707">
    <property type="component" value="Unassembled WGS sequence"/>
</dbReference>
<comment type="caution">
    <text evidence="2">The sequence shown here is derived from an EMBL/GenBank/DDBJ whole genome shotgun (WGS) entry which is preliminary data.</text>
</comment>
<dbReference type="OrthoDB" id="5327178at2"/>
<evidence type="ECO:0000313" key="2">
    <source>
        <dbReference type="EMBL" id="TLE01494.1"/>
    </source>
</evidence>
<feature type="transmembrane region" description="Helical" evidence="1">
    <location>
        <begin position="57"/>
        <end position="80"/>
    </location>
</feature>
<keyword evidence="1" id="KW-1133">Transmembrane helix</keyword>
<protein>
    <submittedName>
        <fullName evidence="2">Uncharacterized protein</fullName>
    </submittedName>
</protein>